<keyword evidence="3" id="KW-1185">Reference proteome</keyword>
<evidence type="ECO:0000313" key="3">
    <source>
        <dbReference type="Proteomes" id="UP001596425"/>
    </source>
</evidence>
<dbReference type="RefSeq" id="WP_193190236.1">
    <property type="nucleotide sequence ID" value="NZ_JACZFR010000012.1"/>
</dbReference>
<dbReference type="Proteomes" id="UP001596425">
    <property type="component" value="Unassembled WGS sequence"/>
</dbReference>
<keyword evidence="1" id="KW-0812">Transmembrane</keyword>
<reference evidence="3" key="1">
    <citation type="journal article" date="2019" name="Int. J. Syst. Evol. Microbiol.">
        <title>The Global Catalogue of Microorganisms (GCM) 10K type strain sequencing project: providing services to taxonomists for standard genome sequencing and annotation.</title>
        <authorList>
            <consortium name="The Broad Institute Genomics Platform"/>
            <consortium name="The Broad Institute Genome Sequencing Center for Infectious Disease"/>
            <person name="Wu L."/>
            <person name="Ma J."/>
        </authorList>
    </citation>
    <scope>NUCLEOTIDE SEQUENCE [LARGE SCALE GENOMIC DNA]</scope>
    <source>
        <strain evidence="3">CGMCC 1.13718</strain>
    </source>
</reference>
<keyword evidence="1" id="KW-1133">Transmembrane helix</keyword>
<sequence length="108" mass="11868">MLYLIVAASALWVYLDATKHRIGKTPEGGFLNASAGGLAIATMLLWVVALPLYLINRNKLKKKAEEHPVTVKARGVKAFLIGLIGFGFCAMVLYADYIARMEQMAQLQ</sequence>
<protein>
    <recommendedName>
        <fullName evidence="4">DUF4234 domain-containing protein</fullName>
    </recommendedName>
</protein>
<comment type="caution">
    <text evidence="2">The sequence shown here is derived from an EMBL/GenBank/DDBJ whole genome shotgun (WGS) entry which is preliminary data.</text>
</comment>
<keyword evidence="1" id="KW-0472">Membrane</keyword>
<dbReference type="EMBL" id="JBHSVR010000001">
    <property type="protein sequence ID" value="MFC6634023.1"/>
    <property type="molecule type" value="Genomic_DNA"/>
</dbReference>
<organism evidence="2 3">
    <name type="scientific">Microbulbifer taiwanensis</name>
    <dbReference type="NCBI Taxonomy" id="986746"/>
    <lineage>
        <taxon>Bacteria</taxon>
        <taxon>Pseudomonadati</taxon>
        <taxon>Pseudomonadota</taxon>
        <taxon>Gammaproteobacteria</taxon>
        <taxon>Cellvibrionales</taxon>
        <taxon>Microbulbiferaceae</taxon>
        <taxon>Microbulbifer</taxon>
    </lineage>
</organism>
<evidence type="ECO:0000256" key="1">
    <source>
        <dbReference type="SAM" id="Phobius"/>
    </source>
</evidence>
<evidence type="ECO:0000313" key="2">
    <source>
        <dbReference type="EMBL" id="MFC6634023.1"/>
    </source>
</evidence>
<name>A0ABW1YMM4_9GAMM</name>
<accession>A0ABW1YMM4</accession>
<feature type="transmembrane region" description="Helical" evidence="1">
    <location>
        <begin position="33"/>
        <end position="55"/>
    </location>
</feature>
<evidence type="ECO:0008006" key="4">
    <source>
        <dbReference type="Google" id="ProtNLM"/>
    </source>
</evidence>
<gene>
    <name evidence="2" type="ORF">ACFQBM_12055</name>
</gene>
<proteinExistence type="predicted"/>
<feature type="transmembrane region" description="Helical" evidence="1">
    <location>
        <begin position="76"/>
        <end position="95"/>
    </location>
</feature>